<accession>A0A136Q4X6</accession>
<comment type="caution">
    <text evidence="1">The sequence shown here is derived from an EMBL/GenBank/DDBJ whole genome shotgun (WGS) entry which is preliminary data.</text>
</comment>
<name>A0A136Q4X6_9FIRM</name>
<keyword evidence="2" id="KW-1185">Reference proteome</keyword>
<gene>
    <name evidence="1" type="ORF">HMPREF3293_01445</name>
</gene>
<reference evidence="1 2" key="1">
    <citation type="submission" date="2016-02" db="EMBL/GenBank/DDBJ databases">
        <authorList>
            <person name="Wen L."/>
            <person name="He K."/>
            <person name="Yang H."/>
        </authorList>
    </citation>
    <scope>NUCLEOTIDE SEQUENCE [LARGE SCALE GENOMIC DNA]</scope>
    <source>
        <strain evidence="1 2">DSM 22607</strain>
    </source>
</reference>
<dbReference type="Proteomes" id="UP000070366">
    <property type="component" value="Unassembled WGS sequence"/>
</dbReference>
<dbReference type="EMBL" id="LSZW01000057">
    <property type="protein sequence ID" value="KXK65723.1"/>
    <property type="molecule type" value="Genomic_DNA"/>
</dbReference>
<evidence type="ECO:0000313" key="1">
    <source>
        <dbReference type="EMBL" id="KXK65723.1"/>
    </source>
</evidence>
<dbReference type="AlphaFoldDB" id="A0A136Q4X6"/>
<dbReference type="STRING" id="626937.HMPREF3293_01445"/>
<sequence length="48" mass="5457">MLDQGHGLPPSQHILYLLPVRNPRLFPRCVPWAQLRAAAPSSRRTHCV</sequence>
<evidence type="ECO:0000313" key="2">
    <source>
        <dbReference type="Proteomes" id="UP000070366"/>
    </source>
</evidence>
<protein>
    <submittedName>
        <fullName evidence="1">Uncharacterized protein</fullName>
    </submittedName>
</protein>
<organism evidence="1 2">
    <name type="scientific">Christensenella minuta</name>
    <dbReference type="NCBI Taxonomy" id="626937"/>
    <lineage>
        <taxon>Bacteria</taxon>
        <taxon>Bacillati</taxon>
        <taxon>Bacillota</taxon>
        <taxon>Clostridia</taxon>
        <taxon>Christensenellales</taxon>
        <taxon>Christensenellaceae</taxon>
        <taxon>Christensenella</taxon>
    </lineage>
</organism>
<proteinExistence type="predicted"/>